<dbReference type="AlphaFoldDB" id="A0A177BDF7"/>
<sequence length="267" mass="31310">MTDLTTFECQLYCIDADNKKKWVPLQDKPLLVSIDQHEGNFYIFAHNGNEFVSNFEECKEKMYINVFESDNENENVKIQSKSCSDCYNSTFKKKAKSISLPTPNIEQLIIENRNLKKDIDKLKIALFESSTNAEKWQNQFQLAINSKAKLSTILQESCKNVENWKKQFYYQQNVIKNLKEKQTITDSIMNKLKNDSKDSENWINLDQFQKSTDFKSADNVDSTDSSGIFENGLEKDKIKVELLKKFKSVWLKTCYEFNKEFDQIKIE</sequence>
<dbReference type="OrthoDB" id="9983798at2759"/>
<dbReference type="PANTHER" id="PTHR10918">
    <property type="entry name" value="HOMER"/>
    <property type="match status" value="1"/>
</dbReference>
<protein>
    <recommendedName>
        <fullName evidence="3">WH1 domain-containing protein</fullName>
    </recommendedName>
</protein>
<reference evidence="1 2" key="1">
    <citation type="submission" date="2016-04" db="EMBL/GenBank/DDBJ databases">
        <title>The genome of Intoshia linei affirms orthonectids as highly simplified spiralians.</title>
        <authorList>
            <person name="Mikhailov K.V."/>
            <person name="Slusarev G.S."/>
            <person name="Nikitin M.A."/>
            <person name="Logacheva M.D."/>
            <person name="Penin A."/>
            <person name="Aleoshin V."/>
            <person name="Panchin Y.V."/>
        </authorList>
    </citation>
    <scope>NUCLEOTIDE SEQUENCE [LARGE SCALE GENOMIC DNA]</scope>
    <source>
        <strain evidence="1">Intl2013</strain>
        <tissue evidence="1">Whole animal</tissue>
    </source>
</reference>
<organism evidence="1 2">
    <name type="scientific">Intoshia linei</name>
    <dbReference type="NCBI Taxonomy" id="1819745"/>
    <lineage>
        <taxon>Eukaryota</taxon>
        <taxon>Metazoa</taxon>
        <taxon>Spiralia</taxon>
        <taxon>Lophotrochozoa</taxon>
        <taxon>Mesozoa</taxon>
        <taxon>Orthonectida</taxon>
        <taxon>Rhopaluridae</taxon>
        <taxon>Intoshia</taxon>
    </lineage>
</organism>
<name>A0A177BDF7_9BILA</name>
<accession>A0A177BDF7</accession>
<dbReference type="Proteomes" id="UP000078046">
    <property type="component" value="Unassembled WGS sequence"/>
</dbReference>
<dbReference type="InterPro" id="IPR045027">
    <property type="entry name" value="Homer"/>
</dbReference>
<dbReference type="EMBL" id="LWCA01000040">
    <property type="protein sequence ID" value="OAF71574.1"/>
    <property type="molecule type" value="Genomic_DNA"/>
</dbReference>
<evidence type="ECO:0000313" key="1">
    <source>
        <dbReference type="EMBL" id="OAF71574.1"/>
    </source>
</evidence>
<proteinExistence type="predicted"/>
<gene>
    <name evidence="1" type="ORF">A3Q56_00677</name>
</gene>
<comment type="caution">
    <text evidence="1">The sequence shown here is derived from an EMBL/GenBank/DDBJ whole genome shotgun (WGS) entry which is preliminary data.</text>
</comment>
<evidence type="ECO:0008006" key="3">
    <source>
        <dbReference type="Google" id="ProtNLM"/>
    </source>
</evidence>
<dbReference type="GO" id="GO:0035256">
    <property type="term" value="F:G protein-coupled glutamate receptor binding"/>
    <property type="evidence" value="ECO:0007669"/>
    <property type="project" value="InterPro"/>
</dbReference>
<evidence type="ECO:0000313" key="2">
    <source>
        <dbReference type="Proteomes" id="UP000078046"/>
    </source>
</evidence>
<keyword evidence="2" id="KW-1185">Reference proteome</keyword>